<protein>
    <submittedName>
        <fullName evidence="1">Uncharacterized protein</fullName>
    </submittedName>
</protein>
<comment type="caution">
    <text evidence="1">The sequence shown here is derived from an EMBL/GenBank/DDBJ whole genome shotgun (WGS) entry which is preliminary data.</text>
</comment>
<dbReference type="AlphaFoldDB" id="A0A916U4C1"/>
<reference evidence="1" key="2">
    <citation type="submission" date="2020-09" db="EMBL/GenBank/DDBJ databases">
        <authorList>
            <person name="Sun Q."/>
            <person name="Zhou Y."/>
        </authorList>
    </citation>
    <scope>NUCLEOTIDE SEQUENCE</scope>
    <source>
        <strain evidence="1">CGMCC 1.10998</strain>
    </source>
</reference>
<dbReference type="Proteomes" id="UP000637423">
    <property type="component" value="Unassembled WGS sequence"/>
</dbReference>
<keyword evidence="2" id="KW-1185">Reference proteome</keyword>
<evidence type="ECO:0000313" key="1">
    <source>
        <dbReference type="EMBL" id="GGC60121.1"/>
    </source>
</evidence>
<sequence>MLEESRELEAMSDIYIQTEALYAAVYDDASPANVSGFVQSEMDAARQELVSRATEERLAPYYLDKRLIACAWRGEMLAWSLPLNGVFKIALEFAPALQQGRNEGFHLEDVLPHTADLTCRSGRLRISCISKLGVVAPIIASVQPGDYRISLLRNEQEEGKHQGLRSDADYPVTDGPDWVFTIQRLLAK</sequence>
<organism evidence="1 2">
    <name type="scientific">Undibacterium terreum</name>
    <dbReference type="NCBI Taxonomy" id="1224302"/>
    <lineage>
        <taxon>Bacteria</taxon>
        <taxon>Pseudomonadati</taxon>
        <taxon>Pseudomonadota</taxon>
        <taxon>Betaproteobacteria</taxon>
        <taxon>Burkholderiales</taxon>
        <taxon>Oxalobacteraceae</taxon>
        <taxon>Undibacterium</taxon>
    </lineage>
</organism>
<accession>A0A916U4C1</accession>
<reference evidence="1" key="1">
    <citation type="journal article" date="2014" name="Int. J. Syst. Evol. Microbiol.">
        <title>Complete genome sequence of Corynebacterium casei LMG S-19264T (=DSM 44701T), isolated from a smear-ripened cheese.</title>
        <authorList>
            <consortium name="US DOE Joint Genome Institute (JGI-PGF)"/>
            <person name="Walter F."/>
            <person name="Albersmeier A."/>
            <person name="Kalinowski J."/>
            <person name="Ruckert C."/>
        </authorList>
    </citation>
    <scope>NUCLEOTIDE SEQUENCE</scope>
    <source>
        <strain evidence="1">CGMCC 1.10998</strain>
    </source>
</reference>
<gene>
    <name evidence="1" type="ORF">GCM10011396_03800</name>
</gene>
<dbReference type="EMBL" id="BMED01000001">
    <property type="protein sequence ID" value="GGC60121.1"/>
    <property type="molecule type" value="Genomic_DNA"/>
</dbReference>
<proteinExistence type="predicted"/>
<evidence type="ECO:0000313" key="2">
    <source>
        <dbReference type="Proteomes" id="UP000637423"/>
    </source>
</evidence>
<name>A0A916U4C1_9BURK</name>